<dbReference type="CDD" id="cd01040">
    <property type="entry name" value="Mb-like"/>
    <property type="match status" value="1"/>
</dbReference>
<dbReference type="PROSITE" id="PS01033">
    <property type="entry name" value="GLOBIN"/>
    <property type="match status" value="1"/>
</dbReference>
<organism evidence="3 4">
    <name type="scientific">Caenorhabditis bovis</name>
    <dbReference type="NCBI Taxonomy" id="2654633"/>
    <lineage>
        <taxon>Eukaryota</taxon>
        <taxon>Metazoa</taxon>
        <taxon>Ecdysozoa</taxon>
        <taxon>Nematoda</taxon>
        <taxon>Chromadorea</taxon>
        <taxon>Rhabditida</taxon>
        <taxon>Rhabditina</taxon>
        <taxon>Rhabditomorpha</taxon>
        <taxon>Rhabditoidea</taxon>
        <taxon>Rhabditidae</taxon>
        <taxon>Peloderinae</taxon>
        <taxon>Caenorhabditis</taxon>
    </lineage>
</organism>
<evidence type="ECO:0000313" key="4">
    <source>
        <dbReference type="Proteomes" id="UP000494206"/>
    </source>
</evidence>
<sequence length="195" mass="21979">MSLSTESNSSQKLCAPRPLRRCRSASPVPPIRPPIISPERQNLLKKSWSRVPRQQFGRSVLQCFNSSVGSSKNLFVDSETALRHNKYFVDLVQTCIENLADLEKGLKPWLDTIGRGHAGFKITAKHWEKFGECLLATISEWIGPGKQHKETIKAWMVLSSFLTDRLSAASRTATHSPMLTPRVQLMTGKSQFEWS</sequence>
<reference evidence="3 4" key="1">
    <citation type="submission" date="2020-04" db="EMBL/GenBank/DDBJ databases">
        <authorList>
            <person name="Laetsch R D."/>
            <person name="Stevens L."/>
            <person name="Kumar S."/>
            <person name="Blaxter L. M."/>
        </authorList>
    </citation>
    <scope>NUCLEOTIDE SEQUENCE [LARGE SCALE GENOMIC DNA]</scope>
</reference>
<evidence type="ECO:0000259" key="2">
    <source>
        <dbReference type="PROSITE" id="PS01033"/>
    </source>
</evidence>
<dbReference type="SUPFAM" id="SSF46458">
    <property type="entry name" value="Globin-like"/>
    <property type="match status" value="1"/>
</dbReference>
<accession>A0A8S1EHM0</accession>
<dbReference type="GO" id="GO:0019825">
    <property type="term" value="F:oxygen binding"/>
    <property type="evidence" value="ECO:0007669"/>
    <property type="project" value="InterPro"/>
</dbReference>
<evidence type="ECO:0000313" key="3">
    <source>
        <dbReference type="EMBL" id="CAB3399253.1"/>
    </source>
</evidence>
<keyword evidence="1" id="KW-0813">Transport</keyword>
<dbReference type="GO" id="GO:0005344">
    <property type="term" value="F:oxygen carrier activity"/>
    <property type="evidence" value="ECO:0007669"/>
    <property type="project" value="UniProtKB-KW"/>
</dbReference>
<dbReference type="InterPro" id="IPR000971">
    <property type="entry name" value="Globin"/>
</dbReference>
<dbReference type="AlphaFoldDB" id="A0A8S1EHM0"/>
<proteinExistence type="inferred from homology"/>
<feature type="domain" description="Globin" evidence="2">
    <location>
        <begin position="35"/>
        <end position="171"/>
    </location>
</feature>
<protein>
    <recommendedName>
        <fullName evidence="2">Globin domain-containing protein</fullName>
    </recommendedName>
</protein>
<dbReference type="Pfam" id="PF00042">
    <property type="entry name" value="Globin"/>
    <property type="match status" value="1"/>
</dbReference>
<dbReference type="GO" id="GO:0020037">
    <property type="term" value="F:heme binding"/>
    <property type="evidence" value="ECO:0007669"/>
    <property type="project" value="InterPro"/>
</dbReference>
<evidence type="ECO:0000256" key="1">
    <source>
        <dbReference type="RuleBase" id="RU000356"/>
    </source>
</evidence>
<dbReference type="EMBL" id="CADEPM010000002">
    <property type="protein sequence ID" value="CAB3399253.1"/>
    <property type="molecule type" value="Genomic_DNA"/>
</dbReference>
<dbReference type="InterPro" id="IPR012292">
    <property type="entry name" value="Globin/Proto"/>
</dbReference>
<keyword evidence="1" id="KW-0349">Heme</keyword>
<dbReference type="Gene3D" id="1.10.490.10">
    <property type="entry name" value="Globins"/>
    <property type="match status" value="1"/>
</dbReference>
<gene>
    <name evidence="3" type="ORF">CBOVIS_LOCUS2409</name>
</gene>
<keyword evidence="1" id="KW-0408">Iron</keyword>
<keyword evidence="1" id="KW-0561">Oxygen transport</keyword>
<dbReference type="InterPro" id="IPR009050">
    <property type="entry name" value="Globin-like_sf"/>
</dbReference>
<name>A0A8S1EHM0_9PELO</name>
<dbReference type="Proteomes" id="UP000494206">
    <property type="component" value="Unassembled WGS sequence"/>
</dbReference>
<keyword evidence="4" id="KW-1185">Reference proteome</keyword>
<comment type="similarity">
    <text evidence="1">Belongs to the globin family.</text>
</comment>
<dbReference type="OrthoDB" id="5837818at2759"/>
<comment type="caution">
    <text evidence="3">The sequence shown here is derived from an EMBL/GenBank/DDBJ whole genome shotgun (WGS) entry which is preliminary data.</text>
</comment>
<dbReference type="InterPro" id="IPR044399">
    <property type="entry name" value="Mb-like_M"/>
</dbReference>
<keyword evidence="1" id="KW-0479">Metal-binding</keyword>